<evidence type="ECO:0000313" key="2">
    <source>
        <dbReference type="Proteomes" id="UP000649617"/>
    </source>
</evidence>
<dbReference type="EMBL" id="CAJNIZ010045360">
    <property type="protein sequence ID" value="CAE7717839.1"/>
    <property type="molecule type" value="Genomic_DNA"/>
</dbReference>
<evidence type="ECO:0000313" key="1">
    <source>
        <dbReference type="EMBL" id="CAE7717839.1"/>
    </source>
</evidence>
<organism evidence="1 2">
    <name type="scientific">Symbiodinium pilosum</name>
    <name type="common">Dinoflagellate</name>
    <dbReference type="NCBI Taxonomy" id="2952"/>
    <lineage>
        <taxon>Eukaryota</taxon>
        <taxon>Sar</taxon>
        <taxon>Alveolata</taxon>
        <taxon>Dinophyceae</taxon>
        <taxon>Suessiales</taxon>
        <taxon>Symbiodiniaceae</taxon>
        <taxon>Symbiodinium</taxon>
    </lineage>
</organism>
<proteinExistence type="predicted"/>
<name>A0A812X6M5_SYMPI</name>
<protein>
    <submittedName>
        <fullName evidence="1">Uncharacterized protein</fullName>
    </submittedName>
</protein>
<feature type="non-terminal residue" evidence="1">
    <location>
        <position position="1"/>
    </location>
</feature>
<accession>A0A812X6M5</accession>
<dbReference type="Proteomes" id="UP000649617">
    <property type="component" value="Unassembled WGS sequence"/>
</dbReference>
<comment type="caution">
    <text evidence="1">The sequence shown here is derived from an EMBL/GenBank/DDBJ whole genome shotgun (WGS) entry which is preliminary data.</text>
</comment>
<keyword evidence="2" id="KW-1185">Reference proteome</keyword>
<sequence>MNAQALAQLAMQAVRMGIDYKTLGVGWHHPSSRTAYRSCKHRSTSSPASRKRAAASRARILDVISSLEAGAMEIQSALIEVFIQEIGLQKGSSISKTATWSGVLAALDAELLLPLRALNECRMTQTMCGAPLPEDDLNGVVLSLTESVLKSSSGFSEWRYSTPKGKEQLRGLSDHQLNLWQEATQQEHPNKLRTHEDAHGELGFFWATKIGGPSHGFDYESQCILPLLANARHKVILVSDAAWTQHPVGRAHWRLLWSVGSCGKKAPEPRLWLETVNADFEAPVSCEGWETAVLTHAVSKADAMGVPLSVELLLADALQSVLGALRDVEEVSERMLLRPSNAIVEASDYLSSAHDWVQDEDEITLPIVRALYTP</sequence>
<reference evidence="1" key="1">
    <citation type="submission" date="2021-02" db="EMBL/GenBank/DDBJ databases">
        <authorList>
            <person name="Dougan E. K."/>
            <person name="Rhodes N."/>
            <person name="Thang M."/>
            <person name="Chan C."/>
        </authorList>
    </citation>
    <scope>NUCLEOTIDE SEQUENCE</scope>
</reference>
<gene>
    <name evidence="1" type="ORF">SPIL2461_LOCUS20413</name>
</gene>
<dbReference type="OrthoDB" id="412134at2759"/>
<dbReference type="AlphaFoldDB" id="A0A812X6M5"/>